<feature type="transmembrane region" description="Helical" evidence="1">
    <location>
        <begin position="39"/>
        <end position="63"/>
    </location>
</feature>
<proteinExistence type="predicted"/>
<evidence type="ECO:0000313" key="2">
    <source>
        <dbReference type="EMBL" id="MBE7369695.1"/>
    </source>
</evidence>
<protein>
    <recommendedName>
        <fullName evidence="4">DUF4175 domain-containing protein</fullName>
    </recommendedName>
</protein>
<comment type="caution">
    <text evidence="2">The sequence shown here is derived from an EMBL/GenBank/DDBJ whole genome shotgun (WGS) entry which is preliminary data.</text>
</comment>
<dbReference type="Proteomes" id="UP000806285">
    <property type="component" value="Unassembled WGS sequence"/>
</dbReference>
<organism evidence="2 3">
    <name type="scientific">Ramlibacter pallidus</name>
    <dbReference type="NCBI Taxonomy" id="2780087"/>
    <lineage>
        <taxon>Bacteria</taxon>
        <taxon>Pseudomonadati</taxon>
        <taxon>Pseudomonadota</taxon>
        <taxon>Betaproteobacteria</taxon>
        <taxon>Burkholderiales</taxon>
        <taxon>Comamonadaceae</taxon>
        <taxon>Ramlibacter</taxon>
    </lineage>
</organism>
<name>A0ABR9S874_9BURK</name>
<accession>A0ABR9S874</accession>
<reference evidence="2 3" key="1">
    <citation type="submission" date="2020-10" db="EMBL/GenBank/DDBJ databases">
        <title>Ramlibacter sp. HM2 16S ribosomal RNA gene Genome sequencing and assembly.</title>
        <authorList>
            <person name="Kang M."/>
        </authorList>
    </citation>
    <scope>NUCLEOTIDE SEQUENCE [LARGE SCALE GENOMIC DNA]</scope>
    <source>
        <strain evidence="2 3">HM2</strain>
    </source>
</reference>
<feature type="transmembrane region" description="Helical" evidence="1">
    <location>
        <begin position="69"/>
        <end position="86"/>
    </location>
</feature>
<keyword evidence="1" id="KW-0472">Membrane</keyword>
<evidence type="ECO:0000313" key="3">
    <source>
        <dbReference type="Proteomes" id="UP000806285"/>
    </source>
</evidence>
<feature type="transmembrane region" description="Helical" evidence="1">
    <location>
        <begin position="6"/>
        <end position="27"/>
    </location>
</feature>
<evidence type="ECO:0000256" key="1">
    <source>
        <dbReference type="SAM" id="Phobius"/>
    </source>
</evidence>
<dbReference type="RefSeq" id="WP_193678304.1">
    <property type="nucleotide sequence ID" value="NZ_JADDIV010000005.1"/>
</dbReference>
<dbReference type="EMBL" id="JADDIV010000005">
    <property type="protein sequence ID" value="MBE7369695.1"/>
    <property type="molecule type" value="Genomic_DNA"/>
</dbReference>
<keyword evidence="3" id="KW-1185">Reference proteome</keyword>
<sequence length="92" mass="9785">MGPIDSLNHLLSFAAPAFAVALLVTLARPLILPVGGQRLGWWSSFALNFAAGLLVLAAGLWYFGRDGKMATYAALVVAVATVQWLSGRAWRA</sequence>
<gene>
    <name evidence="2" type="ORF">IM787_19185</name>
</gene>
<evidence type="ECO:0008006" key="4">
    <source>
        <dbReference type="Google" id="ProtNLM"/>
    </source>
</evidence>
<keyword evidence="1" id="KW-1133">Transmembrane helix</keyword>
<keyword evidence="1" id="KW-0812">Transmembrane</keyword>